<dbReference type="InterPro" id="IPR004332">
    <property type="entry name" value="Transposase_MuDR"/>
</dbReference>
<dbReference type="PANTHER" id="PTHR31973">
    <property type="entry name" value="POLYPROTEIN, PUTATIVE-RELATED"/>
    <property type="match status" value="1"/>
</dbReference>
<evidence type="ECO:0000313" key="3">
    <source>
        <dbReference type="Proteomes" id="UP001327560"/>
    </source>
</evidence>
<dbReference type="PANTHER" id="PTHR31973:SF187">
    <property type="entry name" value="MUTATOR TRANSPOSASE MUDRA PROTEIN"/>
    <property type="match status" value="1"/>
</dbReference>
<accession>A0AAQ3QPA8</accession>
<sequence>MAGLRIHGCQPRFLLPIVVVSINDEDESKVNISNEDENDVLDIQFAEASDDVEHAIEEDAVRADVEERTRMFSKMILKLVKMKSIDQLTKVIMMFYLLNLKNQVNLQHLKHLMMDIYISEYEANEDEIVTPETSQEGVEVSIEEGHKRKKFCSKVYNLKCDVNNVKLELRIKFESNAQFKEAVQSYCIANCYNIRWTRTCKRMMEAQCAMGCPWRIFASWMKRVMTFMIKSYNSEHKCSRNMRNRQATVSWIANYYLEIFRRNPNWSVQEMEKDFQAKFYISIGRMKAYRSKWKALRRLRGSVEDHYAMLGSYLAQLRIVNPTSMFNIVCTREFMGAPSMFQRLYIGFDALRKRFPQGCTPIIGFDGCFLKMFLGGQLLFAVGRDGNNQMFPIAWVVVEGENYEL</sequence>
<dbReference type="Proteomes" id="UP001327560">
    <property type="component" value="Chromosome 9"/>
</dbReference>
<evidence type="ECO:0000313" key="2">
    <source>
        <dbReference type="EMBL" id="WOL20256.1"/>
    </source>
</evidence>
<evidence type="ECO:0000259" key="1">
    <source>
        <dbReference type="Pfam" id="PF03108"/>
    </source>
</evidence>
<feature type="domain" description="Transposase MuDR plant" evidence="1">
    <location>
        <begin position="165"/>
        <end position="229"/>
    </location>
</feature>
<name>A0AAQ3QPA8_9LILI</name>
<proteinExistence type="predicted"/>
<keyword evidence="3" id="KW-1185">Reference proteome</keyword>
<dbReference type="EMBL" id="CP136898">
    <property type="protein sequence ID" value="WOL20256.1"/>
    <property type="molecule type" value="Genomic_DNA"/>
</dbReference>
<dbReference type="Pfam" id="PF03108">
    <property type="entry name" value="DBD_Tnp_Mut"/>
    <property type="match status" value="1"/>
</dbReference>
<reference evidence="2 3" key="1">
    <citation type="submission" date="2023-10" db="EMBL/GenBank/DDBJ databases">
        <title>Chromosome-scale genome assembly provides insights into flower coloration mechanisms of Canna indica.</title>
        <authorList>
            <person name="Li C."/>
        </authorList>
    </citation>
    <scope>NUCLEOTIDE SEQUENCE [LARGE SCALE GENOMIC DNA]</scope>
    <source>
        <tissue evidence="2">Flower</tissue>
    </source>
</reference>
<gene>
    <name evidence="2" type="ORF">Cni_G29060</name>
</gene>
<dbReference type="AlphaFoldDB" id="A0AAQ3QPA8"/>
<protein>
    <recommendedName>
        <fullName evidence="1">Transposase MuDR plant domain-containing protein</fullName>
    </recommendedName>
</protein>
<organism evidence="2 3">
    <name type="scientific">Canna indica</name>
    <name type="common">Indian-shot</name>
    <dbReference type="NCBI Taxonomy" id="4628"/>
    <lineage>
        <taxon>Eukaryota</taxon>
        <taxon>Viridiplantae</taxon>
        <taxon>Streptophyta</taxon>
        <taxon>Embryophyta</taxon>
        <taxon>Tracheophyta</taxon>
        <taxon>Spermatophyta</taxon>
        <taxon>Magnoliopsida</taxon>
        <taxon>Liliopsida</taxon>
        <taxon>Zingiberales</taxon>
        <taxon>Cannaceae</taxon>
        <taxon>Canna</taxon>
    </lineage>
</organism>